<keyword evidence="2" id="KW-0472">Membrane</keyword>
<feature type="compositionally biased region" description="Pro residues" evidence="1">
    <location>
        <begin position="216"/>
        <end position="226"/>
    </location>
</feature>
<organism evidence="3 4">
    <name type="scientific">Asanoa ishikariensis</name>
    <dbReference type="NCBI Taxonomy" id="137265"/>
    <lineage>
        <taxon>Bacteria</taxon>
        <taxon>Bacillati</taxon>
        <taxon>Actinomycetota</taxon>
        <taxon>Actinomycetes</taxon>
        <taxon>Micromonosporales</taxon>
        <taxon>Micromonosporaceae</taxon>
        <taxon>Asanoa</taxon>
    </lineage>
</organism>
<sequence length="226" mass="23394">MSYPAQVLPQQPVTDPRRPPGPVRISAGVLVLMAVGGLVYGGIGLVLMPGIVERFQDSAAGVGVSVDDINGGTQLLRGVPIAAAFVGVVSAVVLAGLVVGLLRGVRAVRVATLVVSGLGLLGGILTAVFGFLQRVNSFADDTLLWALNDAHPGWWPWTSAVLSLLQVVGYFVVTLLLISPPANEYFRRAPSLPPGPTGAPPIPPPPPVDPTDWQRPAPPTTTPAAM</sequence>
<gene>
    <name evidence="3" type="ORF">SAMN05421684_8280</name>
</gene>
<keyword evidence="2" id="KW-0812">Transmembrane</keyword>
<feature type="region of interest" description="Disordered" evidence="1">
    <location>
        <begin position="189"/>
        <end position="226"/>
    </location>
</feature>
<name>A0A1H3UXL5_9ACTN</name>
<feature type="region of interest" description="Disordered" evidence="1">
    <location>
        <begin position="1"/>
        <end position="20"/>
    </location>
</feature>
<keyword evidence="4" id="KW-1185">Reference proteome</keyword>
<feature type="transmembrane region" description="Helical" evidence="2">
    <location>
        <begin position="114"/>
        <end position="134"/>
    </location>
</feature>
<feature type="transmembrane region" description="Helical" evidence="2">
    <location>
        <begin position="154"/>
        <end position="178"/>
    </location>
</feature>
<keyword evidence="2" id="KW-1133">Transmembrane helix</keyword>
<evidence type="ECO:0000313" key="4">
    <source>
        <dbReference type="Proteomes" id="UP000199632"/>
    </source>
</evidence>
<accession>A0A1H3UXL5</accession>
<dbReference type="EMBL" id="FNQB01000006">
    <property type="protein sequence ID" value="SDZ66731.1"/>
    <property type="molecule type" value="Genomic_DNA"/>
</dbReference>
<dbReference type="STRING" id="137265.SAMN05421684_8280"/>
<evidence type="ECO:0000256" key="1">
    <source>
        <dbReference type="SAM" id="MobiDB-lite"/>
    </source>
</evidence>
<feature type="transmembrane region" description="Helical" evidence="2">
    <location>
        <begin position="27"/>
        <end position="48"/>
    </location>
</feature>
<feature type="compositionally biased region" description="Pro residues" evidence="1">
    <location>
        <begin position="191"/>
        <end position="209"/>
    </location>
</feature>
<dbReference type="Proteomes" id="UP000199632">
    <property type="component" value="Unassembled WGS sequence"/>
</dbReference>
<reference evidence="4" key="1">
    <citation type="submission" date="2016-10" db="EMBL/GenBank/DDBJ databases">
        <authorList>
            <person name="Varghese N."/>
            <person name="Submissions S."/>
        </authorList>
    </citation>
    <scope>NUCLEOTIDE SEQUENCE [LARGE SCALE GENOMIC DNA]</scope>
    <source>
        <strain evidence="4">DSM 44718</strain>
    </source>
</reference>
<evidence type="ECO:0000313" key="3">
    <source>
        <dbReference type="EMBL" id="SDZ66731.1"/>
    </source>
</evidence>
<dbReference type="AlphaFoldDB" id="A0A1H3UXL5"/>
<feature type="transmembrane region" description="Helical" evidence="2">
    <location>
        <begin position="81"/>
        <end position="102"/>
    </location>
</feature>
<proteinExistence type="predicted"/>
<protein>
    <submittedName>
        <fullName evidence="3">Uncharacterized protein</fullName>
    </submittedName>
</protein>
<evidence type="ECO:0000256" key="2">
    <source>
        <dbReference type="SAM" id="Phobius"/>
    </source>
</evidence>